<dbReference type="PANTHER" id="PTHR11524">
    <property type="entry name" value="60S RIBOSOMAL PROTEIN L7"/>
    <property type="match status" value="1"/>
</dbReference>
<dbReference type="Proteomes" id="UP000009130">
    <property type="component" value="Chromosome 6"/>
</dbReference>
<reference evidence="1" key="1">
    <citation type="journal article" date="2011" name="Nat. Biotechnol.">
        <title>Genome sequencing and comparison of two nonhuman primate animal models, the cynomolgus and Chinese rhesus macaques.</title>
        <authorList>
            <person name="Yan G."/>
            <person name="Zhang G."/>
            <person name="Fang X."/>
            <person name="Zhang Y."/>
            <person name="Li C."/>
            <person name="Ling F."/>
            <person name="Cooper D.N."/>
            <person name="Li Q."/>
            <person name="Li Y."/>
            <person name="van Gool A.J."/>
            <person name="Du H."/>
            <person name="Chen J."/>
            <person name="Chen R."/>
            <person name="Zhang P."/>
            <person name="Huang Z."/>
            <person name="Thompson J.R."/>
            <person name="Meng Y."/>
            <person name="Bai Y."/>
            <person name="Wang J."/>
            <person name="Zhuo M."/>
            <person name="Wang T."/>
            <person name="Huang Y."/>
            <person name="Wei L."/>
            <person name="Li J."/>
            <person name="Wang Z."/>
            <person name="Hu H."/>
            <person name="Yang P."/>
            <person name="Le L."/>
            <person name="Stenson P.D."/>
            <person name="Li B."/>
            <person name="Liu X."/>
            <person name="Ball E.V."/>
            <person name="An N."/>
            <person name="Huang Q."/>
            <person name="Zhang Y."/>
            <person name="Fan W."/>
            <person name="Zhang X."/>
            <person name="Li Y."/>
            <person name="Wang W."/>
            <person name="Katze M.G."/>
            <person name="Su B."/>
            <person name="Nielsen R."/>
            <person name="Yang H."/>
            <person name="Wang J."/>
            <person name="Wang X."/>
            <person name="Wang J."/>
        </authorList>
    </citation>
    <scope>NUCLEOTIDE SEQUENCE [LARGE SCALE GENOMIC DNA]</scope>
    <source>
        <strain evidence="1">CE-4</strain>
    </source>
</reference>
<feature type="non-terminal residue" evidence="1">
    <location>
        <position position="65"/>
    </location>
</feature>
<proteinExistence type="predicted"/>
<dbReference type="GO" id="GO:0022625">
    <property type="term" value="C:cytosolic large ribosomal subunit"/>
    <property type="evidence" value="ECO:0007669"/>
    <property type="project" value="TreeGrafter"/>
</dbReference>
<dbReference type="SUPFAM" id="SSF55129">
    <property type="entry name" value="Ribosomal protein L30p/L7e"/>
    <property type="match status" value="1"/>
</dbReference>
<evidence type="ECO:0000313" key="1">
    <source>
        <dbReference type="EMBL" id="EHH54458.1"/>
    </source>
</evidence>
<feature type="non-terminal residue" evidence="1">
    <location>
        <position position="1"/>
    </location>
</feature>
<dbReference type="GO" id="GO:0000463">
    <property type="term" value="P:maturation of LSU-rRNA from tricistronic rRNA transcript (SSU-rRNA, 5.8S rRNA, LSU-rRNA)"/>
    <property type="evidence" value="ECO:0007669"/>
    <property type="project" value="TreeGrafter"/>
</dbReference>
<accession>G7P837</accession>
<organism>
    <name type="scientific">Macaca fascicularis</name>
    <name type="common">Crab-eating macaque</name>
    <name type="synonym">Cynomolgus monkey</name>
    <dbReference type="NCBI Taxonomy" id="9541"/>
    <lineage>
        <taxon>Eukaryota</taxon>
        <taxon>Metazoa</taxon>
        <taxon>Chordata</taxon>
        <taxon>Craniata</taxon>
        <taxon>Vertebrata</taxon>
        <taxon>Euteleostomi</taxon>
        <taxon>Mammalia</taxon>
        <taxon>Eutheria</taxon>
        <taxon>Euarchontoglires</taxon>
        <taxon>Primates</taxon>
        <taxon>Haplorrhini</taxon>
        <taxon>Catarrhini</taxon>
        <taxon>Cercopithecidae</taxon>
        <taxon>Cercopithecinae</taxon>
        <taxon>Macaca</taxon>
    </lineage>
</organism>
<gene>
    <name evidence="1" type="ORF">EGM_15306</name>
</gene>
<dbReference type="InterPro" id="IPR039699">
    <property type="entry name" value="Ribosomal_uL30"/>
</dbReference>
<sequence length="65" mass="7465">VIGLEDLIPETAFPGKHFQDISWFLHPFRLSVALHATKTRVGFLREVGIPGYRGERINQLIHQLK</sequence>
<dbReference type="GO" id="GO:0003735">
    <property type="term" value="F:structural constituent of ribosome"/>
    <property type="evidence" value="ECO:0007669"/>
    <property type="project" value="TreeGrafter"/>
</dbReference>
<dbReference type="EMBL" id="CM001281">
    <property type="protein sequence ID" value="EHH54458.1"/>
    <property type="molecule type" value="Genomic_DNA"/>
</dbReference>
<dbReference type="PANTHER" id="PTHR11524:SF13">
    <property type="entry name" value="RIBOSOMAL PROTEIN UL30-LIKE"/>
    <property type="match status" value="1"/>
</dbReference>
<protein>
    <submittedName>
        <fullName evidence="1">Uncharacterized protein</fullName>
    </submittedName>
</protein>
<dbReference type="InterPro" id="IPR036919">
    <property type="entry name" value="Ribo_uL30_ferredoxin-like_sf"/>
</dbReference>
<name>G7P837_MACFA</name>
<dbReference type="AlphaFoldDB" id="G7P837"/>
<dbReference type="GO" id="GO:0003723">
    <property type="term" value="F:RNA binding"/>
    <property type="evidence" value="ECO:0007669"/>
    <property type="project" value="TreeGrafter"/>
</dbReference>